<comment type="catalytic activity">
    <reaction evidence="1">
        <text>dTDP-4-dehydro-6-deoxy-alpha-D-glucose = dTDP-4-dehydro-beta-L-rhamnose</text>
        <dbReference type="Rhea" id="RHEA:16969"/>
        <dbReference type="ChEBI" id="CHEBI:57649"/>
        <dbReference type="ChEBI" id="CHEBI:62830"/>
        <dbReference type="EC" id="5.1.3.13"/>
    </reaction>
</comment>
<gene>
    <name evidence="10" type="ORF">A3G33_05240</name>
</gene>
<evidence type="ECO:0000256" key="3">
    <source>
        <dbReference type="ARBA" id="ARBA00012098"/>
    </source>
</evidence>
<evidence type="ECO:0000256" key="5">
    <source>
        <dbReference type="ARBA" id="ARBA00029758"/>
    </source>
</evidence>
<feature type="site" description="Participates in a stacking interaction with the thymidine ring of dTDP-4-oxo-6-deoxyglucose" evidence="9">
    <location>
        <position position="138"/>
    </location>
</feature>
<comment type="function">
    <text evidence="2">Catalyzes the epimerization of the C3' and C5'positions of dTDP-6-deoxy-D-xylo-4-hexulose, forming dTDP-6-deoxy-L-lyxo-4-hexulose.</text>
</comment>
<evidence type="ECO:0000313" key="11">
    <source>
        <dbReference type="Proteomes" id="UP000178187"/>
    </source>
</evidence>
<dbReference type="CDD" id="cd00438">
    <property type="entry name" value="cupin_RmlC"/>
    <property type="match status" value="1"/>
</dbReference>
<comment type="caution">
    <text evidence="10">The sequence shown here is derived from an EMBL/GenBank/DDBJ whole genome shotgun (WGS) entry which is preliminary data.</text>
</comment>
<dbReference type="GO" id="GO:0019305">
    <property type="term" value="P:dTDP-rhamnose biosynthetic process"/>
    <property type="evidence" value="ECO:0007669"/>
    <property type="project" value="TreeGrafter"/>
</dbReference>
<dbReference type="Gene3D" id="2.60.120.10">
    <property type="entry name" value="Jelly Rolls"/>
    <property type="match status" value="1"/>
</dbReference>
<protein>
    <recommendedName>
        <fullName evidence="4">dTDP-4-dehydrorhamnose 3,5-epimerase</fullName>
        <ecNumber evidence="3">5.1.3.13</ecNumber>
    </recommendedName>
    <alternativeName>
        <fullName evidence="6">Thymidine diphospho-4-keto-rhamnose 3,5-epimerase</fullName>
    </alternativeName>
    <alternativeName>
        <fullName evidence="5">dTDP-4-keto-6-deoxyglucose 3,5-epimerase</fullName>
    </alternativeName>
    <alternativeName>
        <fullName evidence="7">dTDP-6-deoxy-D-xylo-4-hexulose 3,5-epimerase</fullName>
    </alternativeName>
</protein>
<dbReference type="GO" id="GO:0008830">
    <property type="term" value="F:dTDP-4-dehydrorhamnose 3,5-epimerase activity"/>
    <property type="evidence" value="ECO:0007669"/>
    <property type="project" value="UniProtKB-EC"/>
</dbReference>
<dbReference type="Proteomes" id="UP000178187">
    <property type="component" value="Unassembled WGS sequence"/>
</dbReference>
<evidence type="ECO:0000256" key="2">
    <source>
        <dbReference type="ARBA" id="ARBA00001997"/>
    </source>
</evidence>
<dbReference type="SUPFAM" id="SSF51182">
    <property type="entry name" value="RmlC-like cupins"/>
    <property type="match status" value="1"/>
</dbReference>
<evidence type="ECO:0000313" key="10">
    <source>
        <dbReference type="EMBL" id="OGW95039.1"/>
    </source>
</evidence>
<evidence type="ECO:0000256" key="1">
    <source>
        <dbReference type="ARBA" id="ARBA00001298"/>
    </source>
</evidence>
<feature type="active site" description="Proton donor" evidence="8">
    <location>
        <position position="132"/>
    </location>
</feature>
<dbReference type="GO" id="GO:0000271">
    <property type="term" value="P:polysaccharide biosynthetic process"/>
    <property type="evidence" value="ECO:0007669"/>
    <property type="project" value="TreeGrafter"/>
</dbReference>
<proteinExistence type="predicted"/>
<dbReference type="Pfam" id="PF00908">
    <property type="entry name" value="dTDP_sugar_isom"/>
    <property type="match status" value="1"/>
</dbReference>
<evidence type="ECO:0000256" key="7">
    <source>
        <dbReference type="ARBA" id="ARBA00033311"/>
    </source>
</evidence>
<accession>A0A1G1KR65</accession>
<evidence type="ECO:0000256" key="6">
    <source>
        <dbReference type="ARBA" id="ARBA00031424"/>
    </source>
</evidence>
<evidence type="ECO:0000256" key="9">
    <source>
        <dbReference type="PIRSR" id="PIRSR600888-3"/>
    </source>
</evidence>
<name>A0A1G1KR65_9BACT</name>
<feature type="active site" description="Proton acceptor" evidence="8">
    <location>
        <position position="62"/>
    </location>
</feature>
<dbReference type="PANTHER" id="PTHR21047">
    <property type="entry name" value="DTDP-6-DEOXY-D-GLUCOSE-3,5 EPIMERASE"/>
    <property type="match status" value="1"/>
</dbReference>
<dbReference type="InterPro" id="IPR014710">
    <property type="entry name" value="RmlC-like_jellyroll"/>
</dbReference>
<organism evidence="10 11">
    <name type="scientific">Candidatus Danuiimicrobium aquiferis</name>
    <dbReference type="NCBI Taxonomy" id="1801832"/>
    <lineage>
        <taxon>Bacteria</taxon>
        <taxon>Pseudomonadati</taxon>
        <taxon>Candidatus Omnitrophota</taxon>
        <taxon>Candidatus Danuiimicrobium</taxon>
    </lineage>
</organism>
<dbReference type="InterPro" id="IPR011051">
    <property type="entry name" value="RmlC_Cupin_sf"/>
</dbReference>
<dbReference type="PANTHER" id="PTHR21047:SF2">
    <property type="entry name" value="THYMIDINE DIPHOSPHO-4-KETO-RHAMNOSE 3,5-EPIMERASE"/>
    <property type="match status" value="1"/>
</dbReference>
<sequence>MKFLKQKIADVFLIEPEPFIDRRGLFRRQFCQRELFDHGIRFDVRQCSISENKLRHTCRGLHYQKAPHQEGKILSCLKGSIHDVIVDLRPGSATYLQWLAVGLNEGNRVSLYVPPGCANGYMTLADDTWIFYYHSEFYTPGSESGIRYNDPYFTFKWPAEPAVISEKDLHFPDFILEKSD</sequence>
<evidence type="ECO:0000256" key="8">
    <source>
        <dbReference type="PIRSR" id="PIRSR600888-1"/>
    </source>
</evidence>
<dbReference type="InterPro" id="IPR000888">
    <property type="entry name" value="RmlC-like"/>
</dbReference>
<dbReference type="EC" id="5.1.3.13" evidence="3"/>
<dbReference type="AlphaFoldDB" id="A0A1G1KR65"/>
<evidence type="ECO:0000256" key="4">
    <source>
        <dbReference type="ARBA" id="ARBA00019595"/>
    </source>
</evidence>
<reference evidence="10 11" key="1">
    <citation type="journal article" date="2016" name="Nat. Commun.">
        <title>Thousands of microbial genomes shed light on interconnected biogeochemical processes in an aquifer system.</title>
        <authorList>
            <person name="Anantharaman K."/>
            <person name="Brown C.T."/>
            <person name="Hug L.A."/>
            <person name="Sharon I."/>
            <person name="Castelle C.J."/>
            <person name="Probst A.J."/>
            <person name="Thomas B.C."/>
            <person name="Singh A."/>
            <person name="Wilkins M.J."/>
            <person name="Karaoz U."/>
            <person name="Brodie E.L."/>
            <person name="Williams K.H."/>
            <person name="Hubbard S.S."/>
            <person name="Banfield J.F."/>
        </authorList>
    </citation>
    <scope>NUCLEOTIDE SEQUENCE [LARGE SCALE GENOMIC DNA]</scope>
</reference>
<dbReference type="EMBL" id="MHFR01000069">
    <property type="protein sequence ID" value="OGW95039.1"/>
    <property type="molecule type" value="Genomic_DNA"/>
</dbReference>
<dbReference type="GO" id="GO:0005829">
    <property type="term" value="C:cytosol"/>
    <property type="evidence" value="ECO:0007669"/>
    <property type="project" value="TreeGrafter"/>
</dbReference>